<evidence type="ECO:0000313" key="2">
    <source>
        <dbReference type="EMBL" id="KAJ3589649.1"/>
    </source>
</evidence>
<accession>A0A9Q0DJP5</accession>
<feature type="region of interest" description="Disordered" evidence="1">
    <location>
        <begin position="1"/>
        <end position="86"/>
    </location>
</feature>
<organism evidence="2 3">
    <name type="scientific">Muraenolepis orangiensis</name>
    <name type="common">Patagonian moray cod</name>
    <dbReference type="NCBI Taxonomy" id="630683"/>
    <lineage>
        <taxon>Eukaryota</taxon>
        <taxon>Metazoa</taxon>
        <taxon>Chordata</taxon>
        <taxon>Craniata</taxon>
        <taxon>Vertebrata</taxon>
        <taxon>Euteleostomi</taxon>
        <taxon>Actinopterygii</taxon>
        <taxon>Neopterygii</taxon>
        <taxon>Teleostei</taxon>
        <taxon>Neoteleostei</taxon>
        <taxon>Acanthomorphata</taxon>
        <taxon>Zeiogadaria</taxon>
        <taxon>Gadariae</taxon>
        <taxon>Gadiformes</taxon>
        <taxon>Muraenolepidoidei</taxon>
        <taxon>Muraenolepididae</taxon>
        <taxon>Muraenolepis</taxon>
    </lineage>
</organism>
<feature type="compositionally biased region" description="Low complexity" evidence="1">
    <location>
        <begin position="19"/>
        <end position="47"/>
    </location>
</feature>
<evidence type="ECO:0000256" key="1">
    <source>
        <dbReference type="SAM" id="MobiDB-lite"/>
    </source>
</evidence>
<dbReference type="Proteomes" id="UP001148018">
    <property type="component" value="Unassembled WGS sequence"/>
</dbReference>
<gene>
    <name evidence="2" type="ORF">NHX12_010492</name>
</gene>
<name>A0A9Q0DJP5_9TELE</name>
<dbReference type="AlphaFoldDB" id="A0A9Q0DJP5"/>
<dbReference type="EMBL" id="JANIIK010000115">
    <property type="protein sequence ID" value="KAJ3589649.1"/>
    <property type="molecule type" value="Genomic_DNA"/>
</dbReference>
<reference evidence="2" key="1">
    <citation type="submission" date="2022-07" db="EMBL/GenBank/DDBJ databases">
        <title>Chromosome-level genome of Muraenolepis orangiensis.</title>
        <authorList>
            <person name="Kim J."/>
        </authorList>
    </citation>
    <scope>NUCLEOTIDE SEQUENCE</scope>
    <source>
        <strain evidence="2">KU_S4_2022</strain>
        <tissue evidence="2">Muscle</tissue>
    </source>
</reference>
<dbReference type="Gene3D" id="2.160.10.20">
    <property type="entry name" value="Insect antifreeze protein"/>
    <property type="match status" value="1"/>
</dbReference>
<evidence type="ECO:0000313" key="3">
    <source>
        <dbReference type="Proteomes" id="UP001148018"/>
    </source>
</evidence>
<keyword evidence="3" id="KW-1185">Reference proteome</keyword>
<comment type="caution">
    <text evidence="2">The sequence shown here is derived from an EMBL/GenBank/DDBJ whole genome shotgun (WGS) entry which is preliminary data.</text>
</comment>
<proteinExistence type="predicted"/>
<sequence>MRASAALANPNSIDGKVLNQSQVNQSQVNQSQVNQSQVNQSQVNQSQTGRRYQDTNRPSAKAIEPTLKQWSDHLWDDQGSGNSYRY</sequence>
<protein>
    <submittedName>
        <fullName evidence="2">Uncharacterized protein</fullName>
    </submittedName>
</protein>